<proteinExistence type="predicted"/>
<feature type="domain" description="TadE-like" evidence="2">
    <location>
        <begin position="9"/>
        <end position="51"/>
    </location>
</feature>
<keyword evidence="4" id="KW-1185">Reference proteome</keyword>
<dbReference type="EMBL" id="BDQG01000001">
    <property type="protein sequence ID" value="GAW65268.1"/>
    <property type="molecule type" value="Genomic_DNA"/>
</dbReference>
<keyword evidence="1" id="KW-0812">Transmembrane</keyword>
<gene>
    <name evidence="3" type="ORF">GPEL0_01f0062</name>
</gene>
<keyword evidence="1" id="KW-1133">Transmembrane helix</keyword>
<accession>A0ABQ0MDT0</accession>
<sequence length="152" mass="16581">MAAGMDRKGQTTVEFALTAVLLLFLLFVLVDFSVMLYVNLTMQHAVRQATRSAVVRKGEGDPRGELIREIRDNSNGLYDKNALPEKEPMVTVITPSAADPPAGAVVADTGEAGELIAVSLKYSWPLLTPLFRSFFSGGAYDFTVRVTMKNEP</sequence>
<feature type="transmembrane region" description="Helical" evidence="1">
    <location>
        <begin position="15"/>
        <end position="38"/>
    </location>
</feature>
<dbReference type="Pfam" id="PF07811">
    <property type="entry name" value="TadE"/>
    <property type="match status" value="1"/>
</dbReference>
<evidence type="ECO:0000313" key="3">
    <source>
        <dbReference type="EMBL" id="GAW65268.1"/>
    </source>
</evidence>
<evidence type="ECO:0000313" key="4">
    <source>
        <dbReference type="Proteomes" id="UP000194153"/>
    </source>
</evidence>
<keyword evidence="1" id="KW-0472">Membrane</keyword>
<dbReference type="Proteomes" id="UP000194153">
    <property type="component" value="Unassembled WGS sequence"/>
</dbReference>
<name>A0ABQ0MDT0_9BACT</name>
<evidence type="ECO:0000259" key="2">
    <source>
        <dbReference type="Pfam" id="PF07811"/>
    </source>
</evidence>
<protein>
    <submittedName>
        <fullName evidence="3">Pilus biosynthesis protein TadE</fullName>
    </submittedName>
</protein>
<reference evidence="4" key="2">
    <citation type="submission" date="2017-05" db="EMBL/GenBank/DDBJ databases">
        <title>Draft genome sequence of Geobacter pelophilus, a iron(III)-reducing bacteria.</title>
        <authorList>
            <person name="Aoyagi T."/>
            <person name="Koike H."/>
            <person name="Morita T."/>
            <person name="Sato Y."/>
            <person name="Habe H."/>
            <person name="Hori T."/>
        </authorList>
    </citation>
    <scope>NUCLEOTIDE SEQUENCE [LARGE SCALE GENOMIC DNA]</scope>
    <source>
        <strain evidence="4">Drf2</strain>
    </source>
</reference>
<evidence type="ECO:0000256" key="1">
    <source>
        <dbReference type="SAM" id="Phobius"/>
    </source>
</evidence>
<comment type="caution">
    <text evidence="3">The sequence shown here is derived from an EMBL/GenBank/DDBJ whole genome shotgun (WGS) entry which is preliminary data.</text>
</comment>
<dbReference type="InterPro" id="IPR012495">
    <property type="entry name" value="TadE-like_dom"/>
</dbReference>
<organism evidence="3 4">
    <name type="scientific">Geoanaerobacter pelophilus</name>
    <dbReference type="NCBI Taxonomy" id="60036"/>
    <lineage>
        <taxon>Bacteria</taxon>
        <taxon>Pseudomonadati</taxon>
        <taxon>Thermodesulfobacteriota</taxon>
        <taxon>Desulfuromonadia</taxon>
        <taxon>Geobacterales</taxon>
        <taxon>Geobacteraceae</taxon>
        <taxon>Geoanaerobacter</taxon>
    </lineage>
</organism>
<reference evidence="3 4" key="1">
    <citation type="submission" date="2017-04" db="EMBL/GenBank/DDBJ databases">
        <authorList>
            <consortium name="Geobacter pelophilus Genome Sequencing"/>
            <person name="Aoyagi T."/>
            <person name="Koike H."/>
            <person name="Hori T."/>
        </authorList>
    </citation>
    <scope>NUCLEOTIDE SEQUENCE [LARGE SCALE GENOMIC DNA]</scope>
    <source>
        <strain evidence="3 4">Drf2</strain>
    </source>
</reference>